<evidence type="ECO:0000313" key="2">
    <source>
        <dbReference type="Proteomes" id="UP001064971"/>
    </source>
</evidence>
<gene>
    <name evidence="1" type="ORF">DAETH_44250</name>
</gene>
<dbReference type="PANTHER" id="PTHR37310:SF1">
    <property type="entry name" value="CYTOPLASMIC PROTEIN"/>
    <property type="match status" value="1"/>
</dbReference>
<dbReference type="RefSeq" id="WP_264778289.1">
    <property type="nucleotide sequence ID" value="NZ_AP026562.1"/>
</dbReference>
<dbReference type="Pfam" id="PF03860">
    <property type="entry name" value="Csp"/>
    <property type="match status" value="1"/>
</dbReference>
<dbReference type="InterPro" id="IPR005560">
    <property type="entry name" value="Csp_YhjQ"/>
</dbReference>
<keyword evidence="2" id="KW-1185">Reference proteome</keyword>
<dbReference type="Proteomes" id="UP001064971">
    <property type="component" value="Plasmid pDAETH-2"/>
</dbReference>
<name>A0ABN6RRF4_9DEIO</name>
<dbReference type="CDD" id="cd08026">
    <property type="entry name" value="DUF326"/>
    <property type="match status" value="1"/>
</dbReference>
<reference evidence="1" key="1">
    <citation type="submission" date="2022-07" db="EMBL/GenBank/DDBJ databases">
        <title>Complete Genome Sequence of the Radioresistant Bacterium Deinococcus aetherius ST0316, Isolated from the Air Dust collected in Lower Stratosphere above Japan.</title>
        <authorList>
            <person name="Satoh K."/>
            <person name="Hagiwara K."/>
            <person name="Katsumata K."/>
            <person name="Kubo A."/>
            <person name="Yokobori S."/>
            <person name="Yamagishi A."/>
            <person name="Oono Y."/>
            <person name="Narumi I."/>
        </authorList>
    </citation>
    <scope>NUCLEOTIDE SEQUENCE</scope>
    <source>
        <strain evidence="1">ST0316</strain>
        <plasmid evidence="1">pDAETH-2</plasmid>
    </source>
</reference>
<dbReference type="EMBL" id="AP026562">
    <property type="protein sequence ID" value="BDP44456.1"/>
    <property type="molecule type" value="Genomic_DNA"/>
</dbReference>
<keyword evidence="1" id="KW-0614">Plasmid</keyword>
<dbReference type="InterPro" id="IPR044543">
    <property type="entry name" value="YHJQ-like"/>
</dbReference>
<accession>A0ABN6RRF4</accession>
<dbReference type="Gene3D" id="1.20.1270.360">
    <property type="match status" value="1"/>
</dbReference>
<protein>
    <recommendedName>
        <fullName evidence="3">Ferredoxin</fullName>
    </recommendedName>
</protein>
<evidence type="ECO:0000313" key="1">
    <source>
        <dbReference type="EMBL" id="BDP44456.1"/>
    </source>
</evidence>
<geneLocation type="plasmid" evidence="1 2">
    <name>pDAETH-2</name>
</geneLocation>
<dbReference type="PANTHER" id="PTHR37310">
    <property type="entry name" value="CYTOPLASMIC PROTEIN-RELATED"/>
    <property type="match status" value="1"/>
</dbReference>
<organism evidence="1 2">
    <name type="scientific">Deinococcus aetherius</name>
    <dbReference type="NCBI Taxonomy" id="200252"/>
    <lineage>
        <taxon>Bacteria</taxon>
        <taxon>Thermotogati</taxon>
        <taxon>Deinococcota</taxon>
        <taxon>Deinococci</taxon>
        <taxon>Deinococcales</taxon>
        <taxon>Deinococcaceae</taxon>
        <taxon>Deinococcus</taxon>
    </lineage>
</organism>
<evidence type="ECO:0008006" key="3">
    <source>
        <dbReference type="Google" id="ProtNLM"/>
    </source>
</evidence>
<proteinExistence type="predicted"/>
<sequence>MPQNTQRMPQTHPNPASVFDQGALAECIDACFECANVCSSCADACLGEREHLMHLVHCIRLNLDCADVCGATGRVLSRLTQPDLNVLRAQLQACLAACKACGDECERHAREMNMTHCGVCAESCRRCEQACGQLLGSMSAEG</sequence>